<dbReference type="InterPro" id="IPR003615">
    <property type="entry name" value="HNH_nuc"/>
</dbReference>
<accession>A0A4P2R3U3</accession>
<dbReference type="AlphaFoldDB" id="A0A4P2R3U3"/>
<evidence type="ECO:0000256" key="1">
    <source>
        <dbReference type="SAM" id="MobiDB-lite"/>
    </source>
</evidence>
<dbReference type="InterPro" id="IPR044925">
    <property type="entry name" value="His-Me_finger_sf"/>
</dbReference>
<evidence type="ECO:0000313" key="4">
    <source>
        <dbReference type="Proteomes" id="UP000295497"/>
    </source>
</evidence>
<feature type="compositionally biased region" description="Basic and acidic residues" evidence="1">
    <location>
        <begin position="1"/>
        <end position="12"/>
    </location>
</feature>
<evidence type="ECO:0000259" key="2">
    <source>
        <dbReference type="Pfam" id="PF13392"/>
    </source>
</evidence>
<gene>
    <name evidence="3" type="ORF">SOCE836_098850</name>
</gene>
<feature type="region of interest" description="Disordered" evidence="1">
    <location>
        <begin position="1"/>
        <end position="21"/>
    </location>
</feature>
<dbReference type="SUPFAM" id="SSF54060">
    <property type="entry name" value="His-Me finger endonucleases"/>
    <property type="match status" value="1"/>
</dbReference>
<proteinExistence type="predicted"/>
<sequence>MTNKKPSSDARRSPSTTQGELASSFARFRKLVPAGGDNECWYWLGTVNNRGYGVFRLGSRLVVAHRHMFEIEHGRPPAGMVLHSCGKKSCVNPRHLYEGTKPKPHDADASRIEQIDRAALPPASPLRGTSGVNNPRAQLNEEQVRRICTLLDQGVSPRIIAFEFGVDAKSIRNIDQGKTWRHLPEVAQRADMTRTRRRRGWRRYGR</sequence>
<name>A0A4P2R3U3_SORCE</name>
<dbReference type="Proteomes" id="UP000295497">
    <property type="component" value="Chromosome"/>
</dbReference>
<feature type="domain" description="HNH nuclease" evidence="2">
    <location>
        <begin position="64"/>
        <end position="101"/>
    </location>
</feature>
<reference evidence="3 4" key="1">
    <citation type="submission" date="2015-09" db="EMBL/GenBank/DDBJ databases">
        <title>Sorangium comparison.</title>
        <authorList>
            <person name="Zaburannyi N."/>
            <person name="Bunk B."/>
            <person name="Overmann J."/>
            <person name="Mueller R."/>
        </authorList>
    </citation>
    <scope>NUCLEOTIDE SEQUENCE [LARGE SCALE GENOMIC DNA]</scope>
    <source>
        <strain evidence="3 4">So ce836</strain>
    </source>
</reference>
<protein>
    <recommendedName>
        <fullName evidence="2">HNH nuclease domain-containing protein</fullName>
    </recommendedName>
</protein>
<evidence type="ECO:0000313" key="3">
    <source>
        <dbReference type="EMBL" id="AUX37655.1"/>
    </source>
</evidence>
<organism evidence="3 4">
    <name type="scientific">Sorangium cellulosum</name>
    <name type="common">Polyangium cellulosum</name>
    <dbReference type="NCBI Taxonomy" id="56"/>
    <lineage>
        <taxon>Bacteria</taxon>
        <taxon>Pseudomonadati</taxon>
        <taxon>Myxococcota</taxon>
        <taxon>Polyangia</taxon>
        <taxon>Polyangiales</taxon>
        <taxon>Polyangiaceae</taxon>
        <taxon>Sorangium</taxon>
    </lineage>
</organism>
<dbReference type="RefSeq" id="WP_129580251.1">
    <property type="nucleotide sequence ID" value="NZ_CP012672.1"/>
</dbReference>
<dbReference type="Pfam" id="PF13392">
    <property type="entry name" value="HNH_3"/>
    <property type="match status" value="1"/>
</dbReference>
<dbReference type="EMBL" id="CP012672">
    <property type="protein sequence ID" value="AUX37655.1"/>
    <property type="molecule type" value="Genomic_DNA"/>
</dbReference>